<dbReference type="SUPFAM" id="SSF55315">
    <property type="entry name" value="L30e-like"/>
    <property type="match status" value="1"/>
</dbReference>
<dbReference type="HOGENOM" id="CLU_021322_3_2_11"/>
<dbReference type="Pfam" id="PF22655">
    <property type="entry name" value="SpoU_sub_bind_like"/>
    <property type="match status" value="1"/>
</dbReference>
<organism evidence="5 6">
    <name type="scientific">Beutenbergia cavernae (strain ATCC BAA-8 / DSM 12333 / CCUG 43141 / JCM 11478 / NBRC 16432 / NCIMB 13614 / HKI 0122)</name>
    <dbReference type="NCBI Taxonomy" id="471853"/>
    <lineage>
        <taxon>Bacteria</taxon>
        <taxon>Bacillati</taxon>
        <taxon>Actinomycetota</taxon>
        <taxon>Actinomycetes</taxon>
        <taxon>Micrococcales</taxon>
        <taxon>Beutenbergiaceae</taxon>
        <taxon>Beutenbergia</taxon>
    </lineage>
</organism>
<dbReference type="PANTHER" id="PTHR43191">
    <property type="entry name" value="RRNA METHYLTRANSFERASE 3"/>
    <property type="match status" value="1"/>
</dbReference>
<dbReference type="RefSeq" id="WP_015882820.1">
    <property type="nucleotide sequence ID" value="NC_012669.1"/>
</dbReference>
<dbReference type="Gene3D" id="3.40.1280.10">
    <property type="match status" value="1"/>
</dbReference>
<dbReference type="SUPFAM" id="SSF75217">
    <property type="entry name" value="alpha/beta knot"/>
    <property type="match status" value="1"/>
</dbReference>
<dbReference type="STRING" id="471853.Bcav_2329"/>
<dbReference type="GO" id="GO:0008173">
    <property type="term" value="F:RNA methyltransferase activity"/>
    <property type="evidence" value="ECO:0007669"/>
    <property type="project" value="InterPro"/>
</dbReference>
<evidence type="ECO:0000259" key="3">
    <source>
        <dbReference type="Pfam" id="PF00588"/>
    </source>
</evidence>
<dbReference type="Gene3D" id="3.30.1330.30">
    <property type="match status" value="1"/>
</dbReference>
<dbReference type="PANTHER" id="PTHR43191:SF2">
    <property type="entry name" value="RRNA METHYLTRANSFERASE 3, MITOCHONDRIAL"/>
    <property type="match status" value="1"/>
</dbReference>
<keyword evidence="6" id="KW-1185">Reference proteome</keyword>
<sequence length="281" mass="29873">MARSPAGTTTQRVSSRNATFQQWQALLTNRTKRHRAGALLVSGVRPLTVAVESGHVVREWLHGETGSLSAWARDLVAHAPAQRFVVADELRHELGGKEQGTPELLAVVEMADGDIRRLDAAADFLGVLLDRPSSPGNVGTIIRSVDALGGHAVVVTGHATDPYDPQAVRASTGSVFGVPIVSAAAPREVLEWVDGVRRAGVPLRLVATDERAERDVWDHDLTGPVLLLTGNETTGLSQAWRDAADDVVRIPMAGSASSLNAASATTAILYEAARQRLRGRG</sequence>
<dbReference type="GO" id="GO:0032259">
    <property type="term" value="P:methylation"/>
    <property type="evidence" value="ECO:0007669"/>
    <property type="project" value="UniProtKB-KW"/>
</dbReference>
<dbReference type="InterPro" id="IPR051259">
    <property type="entry name" value="rRNA_Methyltransferase"/>
</dbReference>
<gene>
    <name evidence="5" type="ordered locus">Bcav_2329</name>
</gene>
<dbReference type="InterPro" id="IPR029064">
    <property type="entry name" value="Ribosomal_eL30-like_sf"/>
</dbReference>
<dbReference type="KEGG" id="bcv:Bcav_2329"/>
<dbReference type="InterPro" id="IPR001537">
    <property type="entry name" value="SpoU_MeTrfase"/>
</dbReference>
<dbReference type="AlphaFoldDB" id="C5BVX9"/>
<evidence type="ECO:0000256" key="2">
    <source>
        <dbReference type="ARBA" id="ARBA00022679"/>
    </source>
</evidence>
<dbReference type="InterPro" id="IPR029028">
    <property type="entry name" value="Alpha/beta_knot_MTases"/>
</dbReference>
<keyword evidence="2 5" id="KW-0808">Transferase</keyword>
<evidence type="ECO:0000256" key="1">
    <source>
        <dbReference type="ARBA" id="ARBA00022603"/>
    </source>
</evidence>
<reference evidence="5 6" key="1">
    <citation type="journal article" date="2009" name="Stand. Genomic Sci.">
        <title>Complete genome sequence of Beutenbergia cavernae type strain (HKI 0122).</title>
        <authorList>
            <person name="Land M."/>
            <person name="Pukall R."/>
            <person name="Abt B."/>
            <person name="Goker M."/>
            <person name="Rohde M."/>
            <person name="Glavina Del Rio T."/>
            <person name="Tice H."/>
            <person name="Copeland A."/>
            <person name="Cheng J.F."/>
            <person name="Lucas S."/>
            <person name="Chen F."/>
            <person name="Nolan M."/>
            <person name="Bruce D."/>
            <person name="Goodwin L."/>
            <person name="Pitluck S."/>
            <person name="Ivanova N."/>
            <person name="Mavromatis K."/>
            <person name="Ovchinnikova G."/>
            <person name="Pati A."/>
            <person name="Chen A."/>
            <person name="Palaniappan K."/>
            <person name="Hauser L."/>
            <person name="Chang Y.J."/>
            <person name="Jefferies C.C."/>
            <person name="Saunders E."/>
            <person name="Brettin T."/>
            <person name="Detter J.C."/>
            <person name="Han C."/>
            <person name="Chain P."/>
            <person name="Bristow J."/>
            <person name="Eisen J.A."/>
            <person name="Markowitz V."/>
            <person name="Hugenholtz P."/>
            <person name="Kyrpides N.C."/>
            <person name="Klenk H.P."/>
            <person name="Lapidus A."/>
        </authorList>
    </citation>
    <scope>NUCLEOTIDE SEQUENCE [LARGE SCALE GENOMIC DNA]</scope>
    <source>
        <strain evidence="6">ATCC BAA-8 / DSM 12333 / NBRC 16432</strain>
    </source>
</reference>
<feature type="domain" description="SpoU L30e-like N-terminal" evidence="4">
    <location>
        <begin position="17"/>
        <end position="106"/>
    </location>
</feature>
<evidence type="ECO:0000313" key="5">
    <source>
        <dbReference type="EMBL" id="ACQ80580.1"/>
    </source>
</evidence>
<feature type="domain" description="tRNA/rRNA methyltransferase SpoU type" evidence="3">
    <location>
        <begin position="127"/>
        <end position="270"/>
    </location>
</feature>
<accession>C5BVX9</accession>
<dbReference type="InterPro" id="IPR054578">
    <property type="entry name" value="SpoU_sub_bind-like_N"/>
</dbReference>
<evidence type="ECO:0000313" key="6">
    <source>
        <dbReference type="Proteomes" id="UP000007962"/>
    </source>
</evidence>
<evidence type="ECO:0000259" key="4">
    <source>
        <dbReference type="Pfam" id="PF22655"/>
    </source>
</evidence>
<dbReference type="GO" id="GO:0006396">
    <property type="term" value="P:RNA processing"/>
    <property type="evidence" value="ECO:0007669"/>
    <property type="project" value="InterPro"/>
</dbReference>
<dbReference type="InterPro" id="IPR029026">
    <property type="entry name" value="tRNA_m1G_MTases_N"/>
</dbReference>
<dbReference type="EMBL" id="CP001618">
    <property type="protein sequence ID" value="ACQ80580.1"/>
    <property type="molecule type" value="Genomic_DNA"/>
</dbReference>
<proteinExistence type="predicted"/>
<dbReference type="GO" id="GO:0003723">
    <property type="term" value="F:RNA binding"/>
    <property type="evidence" value="ECO:0007669"/>
    <property type="project" value="InterPro"/>
</dbReference>
<protein>
    <submittedName>
        <fullName evidence="5">tRNA/rRNA methyltransferase (SpoU)</fullName>
    </submittedName>
</protein>
<name>C5BVX9_BEUC1</name>
<dbReference type="Proteomes" id="UP000007962">
    <property type="component" value="Chromosome"/>
</dbReference>
<dbReference type="OrthoDB" id="9785673at2"/>
<keyword evidence="1 5" id="KW-0489">Methyltransferase</keyword>
<dbReference type="Pfam" id="PF00588">
    <property type="entry name" value="SpoU_methylase"/>
    <property type="match status" value="1"/>
</dbReference>
<dbReference type="eggNOG" id="COG0566">
    <property type="taxonomic scope" value="Bacteria"/>
</dbReference>